<name>A0A7T5UFL8_9BACT</name>
<protein>
    <submittedName>
        <fullName evidence="1">Uncharacterized protein</fullName>
    </submittedName>
</protein>
<dbReference type="Proteomes" id="UP000595362">
    <property type="component" value="Chromosome"/>
</dbReference>
<dbReference type="EMBL" id="CP066681">
    <property type="protein sequence ID" value="QQG35329.1"/>
    <property type="molecule type" value="Genomic_DNA"/>
</dbReference>
<dbReference type="AlphaFoldDB" id="A0A7T5UFL8"/>
<gene>
    <name evidence="1" type="ORF">HYS17_07165</name>
</gene>
<accession>A0A7T5UFL8</accession>
<evidence type="ECO:0000313" key="1">
    <source>
        <dbReference type="EMBL" id="QQG35329.1"/>
    </source>
</evidence>
<reference evidence="1 2" key="1">
    <citation type="submission" date="2020-07" db="EMBL/GenBank/DDBJ databases">
        <title>Huge and variable diversity of episymbiotic CPR bacteria and DPANN archaea in groundwater ecosystems.</title>
        <authorList>
            <person name="He C.Y."/>
            <person name="Keren R."/>
            <person name="Whittaker M."/>
            <person name="Farag I.F."/>
            <person name="Doudna J."/>
            <person name="Cate J.H.D."/>
            <person name="Banfield J.F."/>
        </authorList>
    </citation>
    <scope>NUCLEOTIDE SEQUENCE [LARGE SCALE GENOMIC DNA]</scope>
    <source>
        <strain evidence="1">NC_groundwater_70_Ag_B-0.1um_54_66</strain>
    </source>
</reference>
<organism evidence="1 2">
    <name type="scientific">Micavibrio aeruginosavorus</name>
    <dbReference type="NCBI Taxonomy" id="349221"/>
    <lineage>
        <taxon>Bacteria</taxon>
        <taxon>Pseudomonadati</taxon>
        <taxon>Bdellovibrionota</taxon>
        <taxon>Bdellovibrionia</taxon>
        <taxon>Bdellovibrionales</taxon>
        <taxon>Pseudobdellovibrionaceae</taxon>
        <taxon>Micavibrio</taxon>
    </lineage>
</organism>
<evidence type="ECO:0000313" key="2">
    <source>
        <dbReference type="Proteomes" id="UP000595362"/>
    </source>
</evidence>
<proteinExistence type="predicted"/>
<sequence>MSEPALQRVERILSGKSTCPFDFFNNTLFYDPPPPKAGEYADRLKAQPVVAYAAVNAVSRGVKLVFPPGAMSNGYAAYALADDYGGKIKQATAREEGQGYKTTQRLKHRVAAEELMNRVVLPNRIQNGVVNSIARALYPDKGVMGVIGFEGSIRTTRTNNALSQGATFQDWTFERWWGPRVIDSAAMMLHADHAYSRYGALEEILGDQIQCGLLDDYRAHVGPGRNYDIVDAKGESITLADRAWETAKHIVDVVERGYRTDLAVAALAARFQLDDWLRGAEGSPIDAKKVHPVLANRSADELARMDRLKELMLPYIAAKCSAWIKHQQHERLNDYFEKNVLVHNTDYDAEKTKALVKELFAYQPRGGFVHPVLDGRAPAERAAQASSRAAFAQSAAKGKIQARDDKYFVPRARLFEDHHFGLLSVWEQAALKFILPAMESADLPVNASKRYFYLCDPKGGQLAGDWARKHGHAYLKEAQSAEDMIDRKGNFFKAVIEKNDRQARAALENLAASPELAERGVGNISGTVDFLDIRQAATQNRAFVAAKGAQRYSSRAHLALQMEFLDRNVEGLVVGPEWHNHPQHNQMVVRAVMNAVGLIERGYDGGKYQMEIFECDPKAKGASASLRKLDLYDLVAAMAKSVEAGLDQAPHVPDKATYLACARLLEITDKLVDPGRCNLAYSMDRETGRQSAHELIDWRAVDPELTGFMYVDPAKRAALTASQGGGALSLRDRLRDKLLRIGVIEFEPKDLEGLSKDYEAAWIKVHGEDALQRYRKRDSDGVKHVVNKPT</sequence>